<dbReference type="EMBL" id="WJXA01000004">
    <property type="protein sequence ID" value="KAF7144961.1"/>
    <property type="molecule type" value="Genomic_DNA"/>
</dbReference>
<dbReference type="OrthoDB" id="841242at2759"/>
<name>A0A834H0X6_RHOSS</name>
<evidence type="ECO:0000313" key="2">
    <source>
        <dbReference type="Proteomes" id="UP000626092"/>
    </source>
</evidence>
<dbReference type="AlphaFoldDB" id="A0A834H0X6"/>
<sequence>MAGLQYKFFPTDFFFPRPQPHAGDGPRPQLIPINTPNGGKIEDGEATKSLSLRQTSDKHAKAIPVAKKNQGSWGYAQAHGAAFLAEEHARLLVRRFRASRRALWPAL</sequence>
<evidence type="ECO:0000313" key="1">
    <source>
        <dbReference type="EMBL" id="KAF7144961.1"/>
    </source>
</evidence>
<dbReference type="PANTHER" id="PTHR38223:SF1">
    <property type="match status" value="1"/>
</dbReference>
<gene>
    <name evidence="1" type="ORF">RHSIM_Rhsim04G0109000</name>
</gene>
<protein>
    <submittedName>
        <fullName evidence="1">Uncharacterized protein</fullName>
    </submittedName>
</protein>
<proteinExistence type="predicted"/>
<accession>A0A834H0X6</accession>
<reference evidence="1" key="1">
    <citation type="submission" date="2019-11" db="EMBL/GenBank/DDBJ databases">
        <authorList>
            <person name="Liu Y."/>
            <person name="Hou J."/>
            <person name="Li T.-Q."/>
            <person name="Guan C.-H."/>
            <person name="Wu X."/>
            <person name="Wu H.-Z."/>
            <person name="Ling F."/>
            <person name="Zhang R."/>
            <person name="Shi X.-G."/>
            <person name="Ren J.-P."/>
            <person name="Chen E.-F."/>
            <person name="Sun J.-M."/>
        </authorList>
    </citation>
    <scope>NUCLEOTIDE SEQUENCE</scope>
    <source>
        <strain evidence="1">Adult_tree_wgs_1</strain>
        <tissue evidence="1">Leaves</tissue>
    </source>
</reference>
<comment type="caution">
    <text evidence="1">The sequence shown here is derived from an EMBL/GenBank/DDBJ whole genome shotgun (WGS) entry which is preliminary data.</text>
</comment>
<organism evidence="1 2">
    <name type="scientific">Rhododendron simsii</name>
    <name type="common">Sims's rhododendron</name>
    <dbReference type="NCBI Taxonomy" id="118357"/>
    <lineage>
        <taxon>Eukaryota</taxon>
        <taxon>Viridiplantae</taxon>
        <taxon>Streptophyta</taxon>
        <taxon>Embryophyta</taxon>
        <taxon>Tracheophyta</taxon>
        <taxon>Spermatophyta</taxon>
        <taxon>Magnoliopsida</taxon>
        <taxon>eudicotyledons</taxon>
        <taxon>Gunneridae</taxon>
        <taxon>Pentapetalae</taxon>
        <taxon>asterids</taxon>
        <taxon>Ericales</taxon>
        <taxon>Ericaceae</taxon>
        <taxon>Ericoideae</taxon>
        <taxon>Rhodoreae</taxon>
        <taxon>Rhododendron</taxon>
    </lineage>
</organism>
<dbReference type="Proteomes" id="UP000626092">
    <property type="component" value="Unassembled WGS sequence"/>
</dbReference>
<dbReference type="PANTHER" id="PTHR38223">
    <property type="match status" value="1"/>
</dbReference>
<keyword evidence="2" id="KW-1185">Reference proteome</keyword>